<feature type="compositionally biased region" description="Basic and acidic residues" evidence="1">
    <location>
        <begin position="239"/>
        <end position="254"/>
    </location>
</feature>
<protein>
    <submittedName>
        <fullName evidence="2">Uncharacterized protein</fullName>
    </submittedName>
</protein>
<reference evidence="2" key="1">
    <citation type="journal article" date="2023" name="Mol. Phylogenet. Evol.">
        <title>Genome-scale phylogeny and comparative genomics of the fungal order Sordariales.</title>
        <authorList>
            <person name="Hensen N."/>
            <person name="Bonometti L."/>
            <person name="Westerberg I."/>
            <person name="Brannstrom I.O."/>
            <person name="Guillou S."/>
            <person name="Cros-Aarteil S."/>
            <person name="Calhoun S."/>
            <person name="Haridas S."/>
            <person name="Kuo A."/>
            <person name="Mondo S."/>
            <person name="Pangilinan J."/>
            <person name="Riley R."/>
            <person name="LaButti K."/>
            <person name="Andreopoulos B."/>
            <person name="Lipzen A."/>
            <person name="Chen C."/>
            <person name="Yan M."/>
            <person name="Daum C."/>
            <person name="Ng V."/>
            <person name="Clum A."/>
            <person name="Steindorff A."/>
            <person name="Ohm R.A."/>
            <person name="Martin F."/>
            <person name="Silar P."/>
            <person name="Natvig D.O."/>
            <person name="Lalanne C."/>
            <person name="Gautier V."/>
            <person name="Ament-Velasquez S.L."/>
            <person name="Kruys A."/>
            <person name="Hutchinson M.I."/>
            <person name="Powell A.J."/>
            <person name="Barry K."/>
            <person name="Miller A.N."/>
            <person name="Grigoriev I.V."/>
            <person name="Debuchy R."/>
            <person name="Gladieux P."/>
            <person name="Hiltunen Thoren M."/>
            <person name="Johannesson H."/>
        </authorList>
    </citation>
    <scope>NUCLEOTIDE SEQUENCE</scope>
    <source>
        <strain evidence="2">CBS 508.74</strain>
    </source>
</reference>
<feature type="region of interest" description="Disordered" evidence="1">
    <location>
        <begin position="23"/>
        <end position="73"/>
    </location>
</feature>
<dbReference type="EMBL" id="MU853347">
    <property type="protein sequence ID" value="KAK4111246.1"/>
    <property type="molecule type" value="Genomic_DNA"/>
</dbReference>
<feature type="compositionally biased region" description="Low complexity" evidence="1">
    <location>
        <begin position="23"/>
        <end position="42"/>
    </location>
</feature>
<name>A0AAN6YPT7_9PEZI</name>
<reference evidence="2" key="2">
    <citation type="submission" date="2023-05" db="EMBL/GenBank/DDBJ databases">
        <authorList>
            <consortium name="Lawrence Berkeley National Laboratory"/>
            <person name="Steindorff A."/>
            <person name="Hensen N."/>
            <person name="Bonometti L."/>
            <person name="Westerberg I."/>
            <person name="Brannstrom I.O."/>
            <person name="Guillou S."/>
            <person name="Cros-Aarteil S."/>
            <person name="Calhoun S."/>
            <person name="Haridas S."/>
            <person name="Kuo A."/>
            <person name="Mondo S."/>
            <person name="Pangilinan J."/>
            <person name="Riley R."/>
            <person name="Labutti K."/>
            <person name="Andreopoulos B."/>
            <person name="Lipzen A."/>
            <person name="Chen C."/>
            <person name="Yanf M."/>
            <person name="Daum C."/>
            <person name="Ng V."/>
            <person name="Clum A."/>
            <person name="Ohm R."/>
            <person name="Martin F."/>
            <person name="Silar P."/>
            <person name="Natvig D."/>
            <person name="Lalanne C."/>
            <person name="Gautier V."/>
            <person name="Ament-Velasquez S.L."/>
            <person name="Kruys A."/>
            <person name="Hutchinson M.I."/>
            <person name="Powell A.J."/>
            <person name="Barry K."/>
            <person name="Miller A.N."/>
            <person name="Grigoriev I.V."/>
            <person name="Debuchy R."/>
            <person name="Gladieux P."/>
            <person name="Thoren M.H."/>
            <person name="Johannesson H."/>
        </authorList>
    </citation>
    <scope>NUCLEOTIDE SEQUENCE</scope>
    <source>
        <strain evidence="2">CBS 508.74</strain>
    </source>
</reference>
<gene>
    <name evidence="2" type="ORF">N656DRAFT_691655</name>
</gene>
<dbReference type="Proteomes" id="UP001302812">
    <property type="component" value="Unassembled WGS sequence"/>
</dbReference>
<dbReference type="GeneID" id="89934782"/>
<feature type="non-terminal residue" evidence="2">
    <location>
        <position position="269"/>
    </location>
</feature>
<accession>A0AAN6YPT7</accession>
<evidence type="ECO:0000313" key="2">
    <source>
        <dbReference type="EMBL" id="KAK4111246.1"/>
    </source>
</evidence>
<feature type="region of interest" description="Disordered" evidence="1">
    <location>
        <begin position="211"/>
        <end position="254"/>
    </location>
</feature>
<proteinExistence type="predicted"/>
<dbReference type="AlphaFoldDB" id="A0AAN6YPT7"/>
<organism evidence="2 3">
    <name type="scientific">Canariomyces notabilis</name>
    <dbReference type="NCBI Taxonomy" id="2074819"/>
    <lineage>
        <taxon>Eukaryota</taxon>
        <taxon>Fungi</taxon>
        <taxon>Dikarya</taxon>
        <taxon>Ascomycota</taxon>
        <taxon>Pezizomycotina</taxon>
        <taxon>Sordariomycetes</taxon>
        <taxon>Sordariomycetidae</taxon>
        <taxon>Sordariales</taxon>
        <taxon>Chaetomiaceae</taxon>
        <taxon>Canariomyces</taxon>
    </lineage>
</organism>
<sequence>IPRFLLPQSGLIWRRVPSPAATTTTTRRISVRLASSSSSSSSKAPGPRVLAKPERFNPPSHGARLPKKTSPRHYGGDLSAAEIRVQQQTDYPGMAPPKGTWAHWFIHNRWLHVAITVGTLSGLAIWTFALNFTHTSPFADMLPPLEDYLWHPISSVSALIEVLRLHEAHKNAMISEKRKRLVDDVAKRAAYRKAHGLPEEMGFFKDKPMTKSKADEEMAQQQIDEGETEGVAVEGQADASHEDEKGRRLTEEERQEVVVKTKQKWMGIW</sequence>
<evidence type="ECO:0000256" key="1">
    <source>
        <dbReference type="SAM" id="MobiDB-lite"/>
    </source>
</evidence>
<evidence type="ECO:0000313" key="3">
    <source>
        <dbReference type="Proteomes" id="UP001302812"/>
    </source>
</evidence>
<dbReference type="RefSeq" id="XP_064668816.1">
    <property type="nucleotide sequence ID" value="XM_064810657.1"/>
</dbReference>
<comment type="caution">
    <text evidence="2">The sequence shown here is derived from an EMBL/GenBank/DDBJ whole genome shotgun (WGS) entry which is preliminary data.</text>
</comment>
<keyword evidence="3" id="KW-1185">Reference proteome</keyword>
<feature type="non-terminal residue" evidence="2">
    <location>
        <position position="1"/>
    </location>
</feature>